<dbReference type="AlphaFoldDB" id="A0A2M9D066"/>
<evidence type="ECO:0000313" key="1">
    <source>
        <dbReference type="EMBL" id="PJJ77493.1"/>
    </source>
</evidence>
<dbReference type="EMBL" id="PGFE01000001">
    <property type="protein sequence ID" value="PJJ77493.1"/>
    <property type="molecule type" value="Genomic_DNA"/>
</dbReference>
<protein>
    <submittedName>
        <fullName evidence="1">Uncharacterized protein</fullName>
    </submittedName>
</protein>
<accession>A0A2M9D066</accession>
<keyword evidence="2" id="KW-1185">Reference proteome</keyword>
<dbReference type="Pfam" id="PF12691">
    <property type="entry name" value="Phage_tail_terminator_6"/>
    <property type="match status" value="1"/>
</dbReference>
<name>A0A2M9D066_9CELL</name>
<dbReference type="OrthoDB" id="4953313at2"/>
<dbReference type="Proteomes" id="UP000231693">
    <property type="component" value="Unassembled WGS sequence"/>
</dbReference>
<dbReference type="InterPro" id="IPR024411">
    <property type="entry name" value="Tail_terminator_phage"/>
</dbReference>
<comment type="caution">
    <text evidence="1">The sequence shown here is derived from an EMBL/GenBank/DDBJ whole genome shotgun (WGS) entry which is preliminary data.</text>
</comment>
<gene>
    <name evidence="1" type="ORF">CLV28_0712</name>
</gene>
<dbReference type="RefSeq" id="WP_100421867.1">
    <property type="nucleotide sequence ID" value="NZ_BOOX01000003.1"/>
</dbReference>
<reference evidence="1 2" key="1">
    <citation type="submission" date="2017-11" db="EMBL/GenBank/DDBJ databases">
        <title>Genomic Encyclopedia of Archaeal and Bacterial Type Strains, Phase II (KMG-II): From Individual Species to Whole Genera.</title>
        <authorList>
            <person name="Goeker M."/>
        </authorList>
    </citation>
    <scope>NUCLEOTIDE SEQUENCE [LARGE SCALE GENOMIC DNA]</scope>
    <source>
        <strain evidence="1 2">DSM 25478</strain>
    </source>
</reference>
<proteinExistence type="predicted"/>
<sequence length="146" mass="15594">MSWTSDLEAGLAEHLAAAGLGVWRPTGPAYTTAEVGIVTGRVPTAPDRVIVINAYNVTSGLLSHVTLGLQIKVRGPKSADPRPAQDLTDAIYDRLHGARDLTLAGIPVALLWRQSWAWLGPDANGRDETTSNYYAETAHPSAHVTD</sequence>
<organism evidence="1 2">
    <name type="scientific">Sediminihabitans luteus</name>
    <dbReference type="NCBI Taxonomy" id="1138585"/>
    <lineage>
        <taxon>Bacteria</taxon>
        <taxon>Bacillati</taxon>
        <taxon>Actinomycetota</taxon>
        <taxon>Actinomycetes</taxon>
        <taxon>Micrococcales</taxon>
        <taxon>Cellulomonadaceae</taxon>
        <taxon>Sediminihabitans</taxon>
    </lineage>
</organism>
<evidence type="ECO:0000313" key="2">
    <source>
        <dbReference type="Proteomes" id="UP000231693"/>
    </source>
</evidence>